<dbReference type="PROSITE" id="PS50893">
    <property type="entry name" value="ABC_TRANSPORTER_2"/>
    <property type="match status" value="1"/>
</dbReference>
<dbReference type="PROSITE" id="PS00211">
    <property type="entry name" value="ABC_TRANSPORTER_1"/>
    <property type="match status" value="1"/>
</dbReference>
<dbReference type="GO" id="GO:0005524">
    <property type="term" value="F:ATP binding"/>
    <property type="evidence" value="ECO:0007669"/>
    <property type="project" value="UniProtKB-KW"/>
</dbReference>
<dbReference type="InterPro" id="IPR036640">
    <property type="entry name" value="ABC1_TM_sf"/>
</dbReference>
<protein>
    <submittedName>
        <fullName evidence="10">ABC transporter ATP-binding protein</fullName>
    </submittedName>
</protein>
<dbReference type="InterPro" id="IPR011527">
    <property type="entry name" value="ABC1_TM_dom"/>
</dbReference>
<evidence type="ECO:0000313" key="10">
    <source>
        <dbReference type="EMBL" id="MFD1430461.1"/>
    </source>
</evidence>
<dbReference type="InterPro" id="IPR017871">
    <property type="entry name" value="ABC_transporter-like_CS"/>
</dbReference>
<dbReference type="InterPro" id="IPR039421">
    <property type="entry name" value="Type_1_exporter"/>
</dbReference>
<feature type="transmembrane region" description="Helical" evidence="7">
    <location>
        <begin position="154"/>
        <end position="177"/>
    </location>
</feature>
<dbReference type="RefSeq" id="WP_203627391.1">
    <property type="nucleotide sequence ID" value="NZ_BOLQ01000013.1"/>
</dbReference>
<dbReference type="Pfam" id="PF00664">
    <property type="entry name" value="ABC_membrane"/>
    <property type="match status" value="1"/>
</dbReference>
<dbReference type="InterPro" id="IPR003593">
    <property type="entry name" value="AAA+_ATPase"/>
</dbReference>
<sequence>MIKLAKGRVSLWAILAAVGFMIVQVISSLYLPNLTADIVNNGVVTGDIDYIWKTGYKMIAFAILSVVASVANVYVASKVSQKLGQRIRSDVYRKVINYSHDEMDQIGASSLITRTTNDVTQIQNVWVMILRMMIMAPIMLVGAAFLAYQKSPALTNIFLIVLPIMAVFMGVVMYFAVPLFRAMQKKTDNINLVFREGLTGVRVIRAFRQDQFEQDRFDGVNKDYTNNAVKVFSIMALMFPVMTLIMSGTNIGITWWGGHLIAQQSLETGNMIAFLTYAMQILMSFMMLSMIFVFIPRAQASAVRINEVLAQTTTLQSPATPKEMATDKPQLRFDHVKFRYAGAEEPALTDIDFDMHAGQTLAIIGGTGAGKSTLVNLMPRFYDVEEGAVEVDGQNVKDLDLQELHRQIAFVPQKANLFTGTVRDNMKYGNEDATDDEIWHALEVAQAKDFISENPEGLDYHVEQGGGNFSGGQRQRLAIARALVKDASVYVFDDSFSALDFKTDAELRQALKEDAKISSRIVVIVGQRVSTVADADTILVLEDGKMVGRGTHAELKATNDTYQEIIKSQIREGDEA</sequence>
<feature type="transmembrane region" description="Helical" evidence="7">
    <location>
        <begin position="12"/>
        <end position="31"/>
    </location>
</feature>
<dbReference type="PANTHER" id="PTHR43394">
    <property type="entry name" value="ATP-DEPENDENT PERMEASE MDL1, MITOCHONDRIAL"/>
    <property type="match status" value="1"/>
</dbReference>
<evidence type="ECO:0000256" key="1">
    <source>
        <dbReference type="ARBA" id="ARBA00004651"/>
    </source>
</evidence>
<dbReference type="SMART" id="SM00382">
    <property type="entry name" value="AAA"/>
    <property type="match status" value="1"/>
</dbReference>
<evidence type="ECO:0000256" key="7">
    <source>
        <dbReference type="SAM" id="Phobius"/>
    </source>
</evidence>
<reference evidence="11" key="1">
    <citation type="journal article" date="2019" name="Int. J. Syst. Evol. Microbiol.">
        <title>The Global Catalogue of Microorganisms (GCM) 10K type strain sequencing project: providing services to taxonomists for standard genome sequencing and annotation.</title>
        <authorList>
            <consortium name="The Broad Institute Genomics Platform"/>
            <consortium name="The Broad Institute Genome Sequencing Center for Infectious Disease"/>
            <person name="Wu L."/>
            <person name="Ma J."/>
        </authorList>
    </citation>
    <scope>NUCLEOTIDE SEQUENCE [LARGE SCALE GENOMIC DNA]</scope>
    <source>
        <strain evidence="11">CCM 8980</strain>
    </source>
</reference>
<feature type="transmembrane region" description="Helical" evidence="7">
    <location>
        <begin position="231"/>
        <end position="251"/>
    </location>
</feature>
<evidence type="ECO:0000256" key="4">
    <source>
        <dbReference type="ARBA" id="ARBA00022840"/>
    </source>
</evidence>
<name>A0ABW4CKN7_9LACO</name>
<evidence type="ECO:0000256" key="5">
    <source>
        <dbReference type="ARBA" id="ARBA00022989"/>
    </source>
</evidence>
<evidence type="ECO:0000259" key="8">
    <source>
        <dbReference type="PROSITE" id="PS50893"/>
    </source>
</evidence>
<dbReference type="SUPFAM" id="SSF90123">
    <property type="entry name" value="ABC transporter transmembrane region"/>
    <property type="match status" value="1"/>
</dbReference>
<dbReference type="InterPro" id="IPR003439">
    <property type="entry name" value="ABC_transporter-like_ATP-bd"/>
</dbReference>
<evidence type="ECO:0000259" key="9">
    <source>
        <dbReference type="PROSITE" id="PS50929"/>
    </source>
</evidence>
<keyword evidence="4 10" id="KW-0067">ATP-binding</keyword>
<feature type="transmembrane region" description="Helical" evidence="7">
    <location>
        <begin position="125"/>
        <end position="148"/>
    </location>
</feature>
<organism evidence="10 11">
    <name type="scientific">Lacticaseibacillus mingshuiensis</name>
    <dbReference type="NCBI Taxonomy" id="2799574"/>
    <lineage>
        <taxon>Bacteria</taxon>
        <taxon>Bacillati</taxon>
        <taxon>Bacillota</taxon>
        <taxon>Bacilli</taxon>
        <taxon>Lactobacillales</taxon>
        <taxon>Lactobacillaceae</taxon>
        <taxon>Lacticaseibacillus</taxon>
    </lineage>
</organism>
<evidence type="ECO:0000256" key="3">
    <source>
        <dbReference type="ARBA" id="ARBA00022741"/>
    </source>
</evidence>
<dbReference type="EMBL" id="JBHTOC010000013">
    <property type="protein sequence ID" value="MFD1430461.1"/>
    <property type="molecule type" value="Genomic_DNA"/>
</dbReference>
<keyword evidence="3" id="KW-0547">Nucleotide-binding</keyword>
<keyword evidence="6 7" id="KW-0472">Membrane</keyword>
<dbReference type="CDD" id="cd18548">
    <property type="entry name" value="ABC_6TM_Tm287_like"/>
    <property type="match status" value="1"/>
</dbReference>
<dbReference type="SUPFAM" id="SSF52540">
    <property type="entry name" value="P-loop containing nucleoside triphosphate hydrolases"/>
    <property type="match status" value="1"/>
</dbReference>
<dbReference type="Pfam" id="PF00005">
    <property type="entry name" value="ABC_tran"/>
    <property type="match status" value="1"/>
</dbReference>
<dbReference type="Proteomes" id="UP001597196">
    <property type="component" value="Unassembled WGS sequence"/>
</dbReference>
<gene>
    <name evidence="10" type="ORF">ACFQ4P_09405</name>
</gene>
<feature type="transmembrane region" description="Helical" evidence="7">
    <location>
        <begin position="58"/>
        <end position="76"/>
    </location>
</feature>
<keyword evidence="11" id="KW-1185">Reference proteome</keyword>
<dbReference type="PROSITE" id="PS50929">
    <property type="entry name" value="ABC_TM1F"/>
    <property type="match status" value="1"/>
</dbReference>
<dbReference type="PANTHER" id="PTHR43394:SF1">
    <property type="entry name" value="ATP-BINDING CASSETTE SUB-FAMILY B MEMBER 10, MITOCHONDRIAL"/>
    <property type="match status" value="1"/>
</dbReference>
<evidence type="ECO:0000256" key="6">
    <source>
        <dbReference type="ARBA" id="ARBA00023136"/>
    </source>
</evidence>
<comment type="caution">
    <text evidence="10">The sequence shown here is derived from an EMBL/GenBank/DDBJ whole genome shotgun (WGS) entry which is preliminary data.</text>
</comment>
<keyword evidence="2 7" id="KW-0812">Transmembrane</keyword>
<evidence type="ECO:0000313" key="11">
    <source>
        <dbReference type="Proteomes" id="UP001597196"/>
    </source>
</evidence>
<proteinExistence type="predicted"/>
<feature type="transmembrane region" description="Helical" evidence="7">
    <location>
        <begin position="271"/>
        <end position="295"/>
    </location>
</feature>
<keyword evidence="5 7" id="KW-1133">Transmembrane helix</keyword>
<accession>A0ABW4CKN7</accession>
<comment type="subcellular location">
    <subcellularLocation>
        <location evidence="1">Cell membrane</location>
        <topology evidence="1">Multi-pass membrane protein</topology>
    </subcellularLocation>
</comment>
<dbReference type="Gene3D" id="1.20.1560.10">
    <property type="entry name" value="ABC transporter type 1, transmembrane domain"/>
    <property type="match status" value="1"/>
</dbReference>
<dbReference type="InterPro" id="IPR027417">
    <property type="entry name" value="P-loop_NTPase"/>
</dbReference>
<feature type="domain" description="ABC transporter" evidence="8">
    <location>
        <begin position="331"/>
        <end position="568"/>
    </location>
</feature>
<dbReference type="Gene3D" id="3.40.50.300">
    <property type="entry name" value="P-loop containing nucleotide triphosphate hydrolases"/>
    <property type="match status" value="1"/>
</dbReference>
<feature type="domain" description="ABC transmembrane type-1" evidence="9">
    <location>
        <begin position="15"/>
        <end position="297"/>
    </location>
</feature>
<evidence type="ECO:0000256" key="2">
    <source>
        <dbReference type="ARBA" id="ARBA00022692"/>
    </source>
</evidence>